<feature type="compositionally biased region" description="Basic and acidic residues" evidence="6">
    <location>
        <begin position="223"/>
        <end position="235"/>
    </location>
</feature>
<dbReference type="PANTHER" id="PTHR13028">
    <property type="entry name" value="RRNA PROCESSING PROTEIN EBNA1-BINDING PROTEIN-RELATED"/>
    <property type="match status" value="1"/>
</dbReference>
<feature type="compositionally biased region" description="Basic residues" evidence="6">
    <location>
        <begin position="236"/>
        <end position="249"/>
    </location>
</feature>
<proteinExistence type="inferred from homology"/>
<dbReference type="GO" id="GO:0042273">
    <property type="term" value="P:ribosomal large subunit biogenesis"/>
    <property type="evidence" value="ECO:0007669"/>
    <property type="project" value="TreeGrafter"/>
</dbReference>
<evidence type="ECO:0000313" key="8">
    <source>
        <dbReference type="Proteomes" id="UP001497744"/>
    </source>
</evidence>
<organism evidence="7 8">
    <name type="scientific">Babesia caballi</name>
    <dbReference type="NCBI Taxonomy" id="5871"/>
    <lineage>
        <taxon>Eukaryota</taxon>
        <taxon>Sar</taxon>
        <taxon>Alveolata</taxon>
        <taxon>Apicomplexa</taxon>
        <taxon>Aconoidasida</taxon>
        <taxon>Piroplasmida</taxon>
        <taxon>Babesiidae</taxon>
        <taxon>Babesia</taxon>
    </lineage>
</organism>
<name>A0AAV4LWU0_BABCB</name>
<dbReference type="Pfam" id="PF05890">
    <property type="entry name" value="Ebp2"/>
    <property type="match status" value="1"/>
</dbReference>
<comment type="caution">
    <text evidence="7">The sequence shown here is derived from an EMBL/GenBank/DDBJ whole genome shotgun (WGS) entry which is preliminary data.</text>
</comment>
<comment type="similarity">
    <text evidence="2">Belongs to the EBP2 family.</text>
</comment>
<evidence type="ECO:0000256" key="3">
    <source>
        <dbReference type="ARBA" id="ARBA00022517"/>
    </source>
</evidence>
<dbReference type="GO" id="GO:0005730">
    <property type="term" value="C:nucleolus"/>
    <property type="evidence" value="ECO:0007669"/>
    <property type="project" value="UniProtKB-SubCell"/>
</dbReference>
<dbReference type="InterPro" id="IPR008610">
    <property type="entry name" value="Ebp2"/>
</dbReference>
<gene>
    <name evidence="7" type="ORF">BcabD6B2_36550</name>
</gene>
<evidence type="ECO:0000256" key="1">
    <source>
        <dbReference type="ARBA" id="ARBA00004604"/>
    </source>
</evidence>
<feature type="region of interest" description="Disordered" evidence="6">
    <location>
        <begin position="202"/>
        <end position="279"/>
    </location>
</feature>
<protein>
    <submittedName>
        <fullName evidence="7">rRNA-processing protein EBP2, putative</fullName>
    </submittedName>
</protein>
<keyword evidence="4" id="KW-0175">Coiled coil</keyword>
<evidence type="ECO:0000313" key="7">
    <source>
        <dbReference type="EMBL" id="GIX64220.1"/>
    </source>
</evidence>
<reference evidence="7 8" key="1">
    <citation type="submission" date="2021-06" db="EMBL/GenBank/DDBJ databases">
        <title>Genome sequence of Babesia caballi.</title>
        <authorList>
            <person name="Yamagishi J."/>
            <person name="Kidaka T."/>
            <person name="Ochi A."/>
        </authorList>
    </citation>
    <scope>NUCLEOTIDE SEQUENCE [LARGE SCALE GENOMIC DNA]</scope>
    <source>
        <strain evidence="7">USDA-D6B2</strain>
    </source>
</reference>
<dbReference type="Proteomes" id="UP001497744">
    <property type="component" value="Unassembled WGS sequence"/>
</dbReference>
<dbReference type="GO" id="GO:0006364">
    <property type="term" value="P:rRNA processing"/>
    <property type="evidence" value="ECO:0007669"/>
    <property type="project" value="TreeGrafter"/>
</dbReference>
<dbReference type="GO" id="GO:0034399">
    <property type="term" value="C:nuclear periphery"/>
    <property type="evidence" value="ECO:0007669"/>
    <property type="project" value="TreeGrafter"/>
</dbReference>
<comment type="subcellular location">
    <subcellularLocation>
        <location evidence="1">Nucleus</location>
        <location evidence="1">Nucleolus</location>
    </subcellularLocation>
</comment>
<dbReference type="GO" id="GO:0030687">
    <property type="term" value="C:preribosome, large subunit precursor"/>
    <property type="evidence" value="ECO:0007669"/>
    <property type="project" value="TreeGrafter"/>
</dbReference>
<feature type="region of interest" description="Disordered" evidence="6">
    <location>
        <begin position="147"/>
        <end position="175"/>
    </location>
</feature>
<evidence type="ECO:0000256" key="6">
    <source>
        <dbReference type="SAM" id="MobiDB-lite"/>
    </source>
</evidence>
<evidence type="ECO:0000256" key="4">
    <source>
        <dbReference type="ARBA" id="ARBA00023054"/>
    </source>
</evidence>
<keyword evidence="3" id="KW-0690">Ribosome biogenesis</keyword>
<accession>A0AAV4LWU0</accession>
<dbReference type="RefSeq" id="XP_067716289.1">
    <property type="nucleotide sequence ID" value="XM_067860188.1"/>
</dbReference>
<dbReference type="GeneID" id="94195701"/>
<feature type="compositionally biased region" description="Basic residues" evidence="6">
    <location>
        <begin position="257"/>
        <end position="279"/>
    </location>
</feature>
<dbReference type="AlphaFoldDB" id="A0AAV4LWU0"/>
<keyword evidence="8" id="KW-1185">Reference proteome</keyword>
<dbReference type="PANTHER" id="PTHR13028:SF0">
    <property type="entry name" value="RRNA-PROCESSING PROTEIN EBP2-RELATED"/>
    <property type="match status" value="1"/>
</dbReference>
<keyword evidence="5" id="KW-0539">Nucleus</keyword>
<sequence>MPLQIKALGYVLKPGERFADSDDLPDGHEEDSSADEAVEKVAPVYKEAEILDKIKEIVARRDGKELPWIETLTVTSDQLCRQDFDRNETLKIEDHFKEIASGCVKRGLQQLASLGIDFNRPPDFYADMVKTDFQMARVMKKLANRSKAIQEKKSKHSMKVKRGFDKQVKQRQSKNKFIKEVNKIAKRRGGDVPVEKQVDRLIESHTRGEAKRNSAAGSAKVGTRRERANLREAKKQAAKQKVRKSKQKGSAKPPGKVGRRGKGDKRGKGGNRGKAKGRK</sequence>
<evidence type="ECO:0000256" key="2">
    <source>
        <dbReference type="ARBA" id="ARBA00007336"/>
    </source>
</evidence>
<dbReference type="EMBL" id="BPLF01000003">
    <property type="protein sequence ID" value="GIX64220.1"/>
    <property type="molecule type" value="Genomic_DNA"/>
</dbReference>
<feature type="compositionally biased region" description="Basic and acidic residues" evidence="6">
    <location>
        <begin position="202"/>
        <end position="212"/>
    </location>
</feature>
<evidence type="ECO:0000256" key="5">
    <source>
        <dbReference type="ARBA" id="ARBA00023242"/>
    </source>
</evidence>